<evidence type="ECO:0000256" key="7">
    <source>
        <dbReference type="RuleBase" id="RU363032"/>
    </source>
</evidence>
<dbReference type="AlphaFoldDB" id="A0AA42DT79"/>
<dbReference type="Pfam" id="PF00528">
    <property type="entry name" value="BPD_transp_1"/>
    <property type="match status" value="1"/>
</dbReference>
<protein>
    <submittedName>
        <fullName evidence="9">ABC transporter permease subunit</fullName>
    </submittedName>
</protein>
<keyword evidence="2 7" id="KW-0813">Transport</keyword>
<name>A0AA42DT79_9FIRM</name>
<keyword evidence="3" id="KW-1003">Cell membrane</keyword>
<dbReference type="EMBL" id="JAQIFT010000073">
    <property type="protein sequence ID" value="MDA3734137.1"/>
    <property type="molecule type" value="Genomic_DNA"/>
</dbReference>
<feature type="transmembrane region" description="Helical" evidence="7">
    <location>
        <begin position="31"/>
        <end position="58"/>
    </location>
</feature>
<keyword evidence="10" id="KW-1185">Reference proteome</keyword>
<dbReference type="RefSeq" id="WP_271013760.1">
    <property type="nucleotide sequence ID" value="NZ_JAQIFT010000073.1"/>
</dbReference>
<dbReference type="InterPro" id="IPR050809">
    <property type="entry name" value="UgpAE/MalFG_permease"/>
</dbReference>
<organism evidence="9 10">
    <name type="scientific">Holtiella tumoricola</name>
    <dbReference type="NCBI Taxonomy" id="3018743"/>
    <lineage>
        <taxon>Bacteria</taxon>
        <taxon>Bacillati</taxon>
        <taxon>Bacillota</taxon>
        <taxon>Clostridia</taxon>
        <taxon>Lachnospirales</taxon>
        <taxon>Cellulosilyticaceae</taxon>
        <taxon>Holtiella</taxon>
    </lineage>
</organism>
<evidence type="ECO:0000313" key="10">
    <source>
        <dbReference type="Proteomes" id="UP001169242"/>
    </source>
</evidence>
<dbReference type="PANTHER" id="PTHR43227:SF11">
    <property type="entry name" value="BLL4140 PROTEIN"/>
    <property type="match status" value="1"/>
</dbReference>
<feature type="transmembrane region" description="Helical" evidence="7">
    <location>
        <begin position="287"/>
        <end position="308"/>
    </location>
</feature>
<dbReference type="InterPro" id="IPR000515">
    <property type="entry name" value="MetI-like"/>
</dbReference>
<reference evidence="9" key="1">
    <citation type="journal article" date="2023" name="Int. J. Syst. Evol. Microbiol.">
        <title>&lt;i&gt;Holtiella tumoricola&lt;/i&gt; gen. nov. sp. nov., isolated from a human clinical sample.</title>
        <authorList>
            <person name="Allen-Vercoe E."/>
            <person name="Daigneault M.C."/>
            <person name="Vancuren S.J."/>
            <person name="Cochrane K."/>
            <person name="O'Neal L.L."/>
            <person name="Sankaranarayanan K."/>
            <person name="Lawson P.A."/>
        </authorList>
    </citation>
    <scope>NUCLEOTIDE SEQUENCE</scope>
    <source>
        <strain evidence="9">CC70A</strain>
    </source>
</reference>
<comment type="caution">
    <text evidence="9">The sequence shown here is derived from an EMBL/GenBank/DDBJ whole genome shotgun (WGS) entry which is preliminary data.</text>
</comment>
<comment type="subcellular location">
    <subcellularLocation>
        <location evidence="1 7">Cell membrane</location>
        <topology evidence="1 7">Multi-pass membrane protein</topology>
    </subcellularLocation>
</comment>
<evidence type="ECO:0000256" key="3">
    <source>
        <dbReference type="ARBA" id="ARBA00022475"/>
    </source>
</evidence>
<dbReference type="PANTHER" id="PTHR43227">
    <property type="entry name" value="BLL4140 PROTEIN"/>
    <property type="match status" value="1"/>
</dbReference>
<evidence type="ECO:0000256" key="6">
    <source>
        <dbReference type="ARBA" id="ARBA00023136"/>
    </source>
</evidence>
<gene>
    <name evidence="9" type="ORF">PBV87_21925</name>
</gene>
<feature type="domain" description="ABC transmembrane type-1" evidence="8">
    <location>
        <begin position="91"/>
        <end position="308"/>
    </location>
</feature>
<dbReference type="CDD" id="cd06261">
    <property type="entry name" value="TM_PBP2"/>
    <property type="match status" value="1"/>
</dbReference>
<dbReference type="GO" id="GO:0055085">
    <property type="term" value="P:transmembrane transport"/>
    <property type="evidence" value="ECO:0007669"/>
    <property type="project" value="InterPro"/>
</dbReference>
<keyword evidence="6 7" id="KW-0472">Membrane</keyword>
<keyword evidence="5 7" id="KW-1133">Transmembrane helix</keyword>
<evidence type="ECO:0000256" key="4">
    <source>
        <dbReference type="ARBA" id="ARBA00022692"/>
    </source>
</evidence>
<feature type="transmembrane region" description="Helical" evidence="7">
    <location>
        <begin position="227"/>
        <end position="248"/>
    </location>
</feature>
<dbReference type="Gene3D" id="1.10.3720.10">
    <property type="entry name" value="MetI-like"/>
    <property type="match status" value="1"/>
</dbReference>
<evidence type="ECO:0000259" key="8">
    <source>
        <dbReference type="PROSITE" id="PS50928"/>
    </source>
</evidence>
<evidence type="ECO:0000256" key="5">
    <source>
        <dbReference type="ARBA" id="ARBA00022989"/>
    </source>
</evidence>
<accession>A0AA42DT79</accession>
<dbReference type="InterPro" id="IPR035906">
    <property type="entry name" value="MetI-like_sf"/>
</dbReference>
<dbReference type="SUPFAM" id="SSF161098">
    <property type="entry name" value="MetI-like"/>
    <property type="match status" value="1"/>
</dbReference>
<feature type="transmembrane region" description="Helical" evidence="7">
    <location>
        <begin position="137"/>
        <end position="157"/>
    </location>
</feature>
<sequence>MRTIEIGGSKQKEKVPFIKHNTWQKIKNDRLLYVIIIPVIIWYIMFCYVPMGGLVLAFKQFRYDMGLWNSPWIGLENFRLMFEDRDFWIAFKNTLIFSGGKMLFHFPVPIIIAILLNEIKNPKLKKFYQTVFTFPHFISWVVLAGVLTNMFASNGIVNQMLGAMGMDTIAPLVSTTSFRPFIWISNIWKELGWDSIIYLAAFASIDPGLYEAASIDGANRWQKMLHVSWPGIRSTVAIMFILAIGQIMTNGANFDQIFNLYSSPVYSVADTIDTYVFRKSFVTGGNFGYTTALGLFKSIIGVVLLTTANKVVTKYGEQGLF</sequence>
<dbReference type="GO" id="GO:0005886">
    <property type="term" value="C:plasma membrane"/>
    <property type="evidence" value="ECO:0007669"/>
    <property type="project" value="UniProtKB-SubCell"/>
</dbReference>
<keyword evidence="4 7" id="KW-0812">Transmembrane</keyword>
<comment type="similarity">
    <text evidence="7">Belongs to the binding-protein-dependent transport system permease family.</text>
</comment>
<dbReference type="PROSITE" id="PS50928">
    <property type="entry name" value="ABC_TM1"/>
    <property type="match status" value="1"/>
</dbReference>
<evidence type="ECO:0000256" key="2">
    <source>
        <dbReference type="ARBA" id="ARBA00022448"/>
    </source>
</evidence>
<evidence type="ECO:0000313" key="9">
    <source>
        <dbReference type="EMBL" id="MDA3734137.1"/>
    </source>
</evidence>
<proteinExistence type="inferred from homology"/>
<evidence type="ECO:0000256" key="1">
    <source>
        <dbReference type="ARBA" id="ARBA00004651"/>
    </source>
</evidence>
<feature type="transmembrane region" description="Helical" evidence="7">
    <location>
        <begin position="95"/>
        <end position="116"/>
    </location>
</feature>
<dbReference type="Proteomes" id="UP001169242">
    <property type="component" value="Unassembled WGS sequence"/>
</dbReference>